<keyword evidence="2" id="KW-0732">Signal</keyword>
<gene>
    <name evidence="3" type="ORF">L1049_022800</name>
</gene>
<dbReference type="GO" id="GO:0004185">
    <property type="term" value="F:serine-type carboxypeptidase activity"/>
    <property type="evidence" value="ECO:0007669"/>
    <property type="project" value="InterPro"/>
</dbReference>
<name>A0AAP0RF37_LIQFO</name>
<dbReference type="Pfam" id="PF00450">
    <property type="entry name" value="Peptidase_S10"/>
    <property type="match status" value="1"/>
</dbReference>
<comment type="caution">
    <text evidence="3">The sequence shown here is derived from an EMBL/GenBank/DDBJ whole genome shotgun (WGS) entry which is preliminary data.</text>
</comment>
<reference evidence="3 4" key="1">
    <citation type="journal article" date="2024" name="Plant J.">
        <title>Genome sequences and population genomics reveal climatic adaptation and genomic divergence between two closely related sweetgum species.</title>
        <authorList>
            <person name="Xu W.Q."/>
            <person name="Ren C.Q."/>
            <person name="Zhang X.Y."/>
            <person name="Comes H.P."/>
            <person name="Liu X.H."/>
            <person name="Li Y.G."/>
            <person name="Kettle C.J."/>
            <person name="Jalonen R."/>
            <person name="Gaisberger H."/>
            <person name="Ma Y.Z."/>
            <person name="Qiu Y.X."/>
        </authorList>
    </citation>
    <scope>NUCLEOTIDE SEQUENCE [LARGE SCALE GENOMIC DNA]</scope>
    <source>
        <strain evidence="3">Hangzhou</strain>
    </source>
</reference>
<accession>A0AAP0RF37</accession>
<protein>
    <submittedName>
        <fullName evidence="3">Uncharacterized protein</fullName>
    </submittedName>
</protein>
<evidence type="ECO:0000256" key="1">
    <source>
        <dbReference type="ARBA" id="ARBA00009431"/>
    </source>
</evidence>
<organism evidence="3 4">
    <name type="scientific">Liquidambar formosana</name>
    <name type="common">Formosan gum</name>
    <dbReference type="NCBI Taxonomy" id="63359"/>
    <lineage>
        <taxon>Eukaryota</taxon>
        <taxon>Viridiplantae</taxon>
        <taxon>Streptophyta</taxon>
        <taxon>Embryophyta</taxon>
        <taxon>Tracheophyta</taxon>
        <taxon>Spermatophyta</taxon>
        <taxon>Magnoliopsida</taxon>
        <taxon>eudicotyledons</taxon>
        <taxon>Gunneridae</taxon>
        <taxon>Pentapetalae</taxon>
        <taxon>Saxifragales</taxon>
        <taxon>Altingiaceae</taxon>
        <taxon>Liquidambar</taxon>
    </lineage>
</organism>
<dbReference type="EMBL" id="JBBPBK010000011">
    <property type="protein sequence ID" value="KAK9275533.1"/>
    <property type="molecule type" value="Genomic_DNA"/>
</dbReference>
<proteinExistence type="inferred from homology"/>
<comment type="similarity">
    <text evidence="1">Belongs to the peptidase S10 family.</text>
</comment>
<dbReference type="InterPro" id="IPR001563">
    <property type="entry name" value="Peptidase_S10"/>
</dbReference>
<dbReference type="Gene3D" id="3.40.50.1820">
    <property type="entry name" value="alpha/beta hydrolase"/>
    <property type="match status" value="1"/>
</dbReference>
<feature type="chain" id="PRO_5043053670" evidence="2">
    <location>
        <begin position="21"/>
        <end position="81"/>
    </location>
</feature>
<dbReference type="GO" id="GO:0006508">
    <property type="term" value="P:proteolysis"/>
    <property type="evidence" value="ECO:0007669"/>
    <property type="project" value="InterPro"/>
</dbReference>
<dbReference type="InterPro" id="IPR029058">
    <property type="entry name" value="AB_hydrolase_fold"/>
</dbReference>
<evidence type="ECO:0000256" key="2">
    <source>
        <dbReference type="SAM" id="SignalP"/>
    </source>
</evidence>
<dbReference type="AlphaFoldDB" id="A0AAP0RF37"/>
<evidence type="ECO:0000313" key="4">
    <source>
        <dbReference type="Proteomes" id="UP001415857"/>
    </source>
</evidence>
<sequence length="81" mass="9085">MAVFWEFFVRSLVFTAVISAIVVGGREIQGEESGEEADRVRNLPGQPAVGFGHYAGYVKLRPKDEKALFYWFFEAQDGSLP</sequence>
<dbReference type="SUPFAM" id="SSF53474">
    <property type="entry name" value="alpha/beta-Hydrolases"/>
    <property type="match status" value="1"/>
</dbReference>
<dbReference type="Proteomes" id="UP001415857">
    <property type="component" value="Unassembled WGS sequence"/>
</dbReference>
<keyword evidence="4" id="KW-1185">Reference proteome</keyword>
<feature type="signal peptide" evidence="2">
    <location>
        <begin position="1"/>
        <end position="20"/>
    </location>
</feature>
<evidence type="ECO:0000313" key="3">
    <source>
        <dbReference type="EMBL" id="KAK9275533.1"/>
    </source>
</evidence>